<feature type="transmembrane region" description="Helical" evidence="5">
    <location>
        <begin position="220"/>
        <end position="238"/>
    </location>
</feature>
<evidence type="ECO:0000313" key="7">
    <source>
        <dbReference type="EMBL" id="XCG65336.1"/>
    </source>
</evidence>
<evidence type="ECO:0000256" key="5">
    <source>
        <dbReference type="SAM" id="Phobius"/>
    </source>
</evidence>
<proteinExistence type="predicted"/>
<gene>
    <name evidence="7" type="ORF">ABLG96_08625</name>
</gene>
<name>A0AAU8DU22_9ACTN</name>
<evidence type="ECO:0000256" key="1">
    <source>
        <dbReference type="ARBA" id="ARBA00004141"/>
    </source>
</evidence>
<evidence type="ECO:0000256" key="4">
    <source>
        <dbReference type="ARBA" id="ARBA00023136"/>
    </source>
</evidence>
<feature type="domain" description="Peptidase S54 rhomboid" evidence="6">
    <location>
        <begin position="99"/>
        <end position="239"/>
    </location>
</feature>
<dbReference type="GO" id="GO:0004252">
    <property type="term" value="F:serine-type endopeptidase activity"/>
    <property type="evidence" value="ECO:0007669"/>
    <property type="project" value="InterPro"/>
</dbReference>
<protein>
    <submittedName>
        <fullName evidence="7">Rhomboid family intramembrane serine protease</fullName>
        <ecNumber evidence="7">3.4.21.105</ecNumber>
    </submittedName>
</protein>
<feature type="transmembrane region" description="Helical" evidence="5">
    <location>
        <begin position="187"/>
        <end position="208"/>
    </location>
</feature>
<dbReference type="GO" id="GO:0006508">
    <property type="term" value="P:proteolysis"/>
    <property type="evidence" value="ECO:0007669"/>
    <property type="project" value="UniProtKB-KW"/>
</dbReference>
<evidence type="ECO:0000256" key="3">
    <source>
        <dbReference type="ARBA" id="ARBA00022989"/>
    </source>
</evidence>
<dbReference type="SUPFAM" id="SSF144091">
    <property type="entry name" value="Rhomboid-like"/>
    <property type="match status" value="1"/>
</dbReference>
<keyword evidence="7" id="KW-0645">Protease</keyword>
<comment type="subcellular location">
    <subcellularLocation>
        <location evidence="1">Membrane</location>
        <topology evidence="1">Multi-pass membrane protein</topology>
    </subcellularLocation>
</comment>
<reference evidence="7" key="1">
    <citation type="submission" date="2024-05" db="EMBL/GenBank/DDBJ databases">
        <authorList>
            <person name="Cai S.Y."/>
            <person name="Jin L.M."/>
            <person name="Li H.R."/>
        </authorList>
    </citation>
    <scope>NUCLEOTIDE SEQUENCE</scope>
    <source>
        <strain evidence="7">A5-74</strain>
    </source>
</reference>
<evidence type="ECO:0000256" key="2">
    <source>
        <dbReference type="ARBA" id="ARBA00022692"/>
    </source>
</evidence>
<dbReference type="AlphaFoldDB" id="A0AAU8DU22"/>
<dbReference type="InterPro" id="IPR035952">
    <property type="entry name" value="Rhomboid-like_sf"/>
</dbReference>
<keyword evidence="4 5" id="KW-0472">Membrane</keyword>
<dbReference type="PANTHER" id="PTHR43066">
    <property type="entry name" value="RHOMBOID-RELATED PROTEIN"/>
    <property type="match status" value="1"/>
</dbReference>
<keyword evidence="3 5" id="KW-1133">Transmembrane helix</keyword>
<feature type="transmembrane region" description="Helical" evidence="5">
    <location>
        <begin position="134"/>
        <end position="152"/>
    </location>
</feature>
<dbReference type="Gene3D" id="1.20.1540.10">
    <property type="entry name" value="Rhomboid-like"/>
    <property type="match status" value="1"/>
</dbReference>
<dbReference type="Pfam" id="PF01694">
    <property type="entry name" value="Rhomboid"/>
    <property type="match status" value="1"/>
</dbReference>
<evidence type="ECO:0000259" key="6">
    <source>
        <dbReference type="Pfam" id="PF01694"/>
    </source>
</evidence>
<accession>A0AAU8DU22</accession>
<organism evidence="7">
    <name type="scientific">Nakamurella sp. A5-74</name>
    <dbReference type="NCBI Taxonomy" id="3158264"/>
    <lineage>
        <taxon>Bacteria</taxon>
        <taxon>Bacillati</taxon>
        <taxon>Actinomycetota</taxon>
        <taxon>Actinomycetes</taxon>
        <taxon>Nakamurellales</taxon>
        <taxon>Nakamurellaceae</taxon>
        <taxon>Nakamurella</taxon>
    </lineage>
</organism>
<sequence>MTEPTGPSTAGRDVPADYGIPQLAVPNIPGITDGGRGTSNAPAKKRSLAPVKLRPALVTIGVLLGLMIVVQIFNSLAAGWHLNDKFGIIPRSVGGLDGILFAPLLHANWAHLLGNAVPLVIFGLLLFAGGVRQFVVVTVLVWLVSGIGVWVIGATNSLTIGASGVVFGWLAYLVARGIFTRNIGQILVGLVLLVLWGGTLWSGIIGAGVKDFLGYSGISWQAHLFGAIGGVLAAFLVARADGPRRAAVSA</sequence>
<keyword evidence="2 5" id="KW-0812">Transmembrane</keyword>
<dbReference type="RefSeq" id="WP_353650941.1">
    <property type="nucleotide sequence ID" value="NZ_CP159218.1"/>
</dbReference>
<feature type="transmembrane region" description="Helical" evidence="5">
    <location>
        <begin position="53"/>
        <end position="73"/>
    </location>
</feature>
<dbReference type="EC" id="3.4.21.105" evidence="7"/>
<feature type="transmembrane region" description="Helical" evidence="5">
    <location>
        <begin position="158"/>
        <end position="175"/>
    </location>
</feature>
<feature type="transmembrane region" description="Helical" evidence="5">
    <location>
        <begin position="109"/>
        <end position="127"/>
    </location>
</feature>
<keyword evidence="7" id="KW-0378">Hydrolase</keyword>
<dbReference type="InterPro" id="IPR022764">
    <property type="entry name" value="Peptidase_S54_rhomboid_dom"/>
</dbReference>
<dbReference type="GO" id="GO:0016020">
    <property type="term" value="C:membrane"/>
    <property type="evidence" value="ECO:0007669"/>
    <property type="project" value="UniProtKB-SubCell"/>
</dbReference>
<dbReference type="EMBL" id="CP159218">
    <property type="protein sequence ID" value="XCG65336.1"/>
    <property type="molecule type" value="Genomic_DNA"/>
</dbReference>